<proteinExistence type="inferred from homology"/>
<dbReference type="RefSeq" id="WP_113978073.1">
    <property type="nucleotide sequence ID" value="NZ_QMEY01000001.1"/>
</dbReference>
<dbReference type="InterPro" id="IPR023393">
    <property type="entry name" value="START-like_dom_sf"/>
</dbReference>
<feature type="domain" description="Activator of Hsp90 ATPase homologue 1/2-like C-terminal" evidence="2">
    <location>
        <begin position="27"/>
        <end position="149"/>
    </location>
</feature>
<dbReference type="Proteomes" id="UP000253303">
    <property type="component" value="Unassembled WGS sequence"/>
</dbReference>
<dbReference type="CDD" id="cd08899">
    <property type="entry name" value="SRPBCC_CalC_Aha1-like_6"/>
    <property type="match status" value="1"/>
</dbReference>
<dbReference type="SUPFAM" id="SSF55961">
    <property type="entry name" value="Bet v1-like"/>
    <property type="match status" value="1"/>
</dbReference>
<comment type="similarity">
    <text evidence="1">Belongs to the AHA1 family.</text>
</comment>
<evidence type="ECO:0000256" key="1">
    <source>
        <dbReference type="ARBA" id="ARBA00006817"/>
    </source>
</evidence>
<sequence length="174" mass="19172">MRSADLGTLTTTADGRYQLRFERRLAHSPARVWRGITESGQLKSWFPMLVEFDLTPGAKVRFDMPDATIRRLGLAPGAPGTTGRGEMTQVDPPHLLEYTWDGEILRWELSPDGDGGCLLVFTNVFDDRDTAIPAASGWHAGLEVLAAVLDDRPVTWSAWDRADELTPAYTATVG</sequence>
<reference evidence="3 4" key="1">
    <citation type="submission" date="2018-06" db="EMBL/GenBank/DDBJ databases">
        <title>Sphaerisporangium craniellae sp. nov., isolated from a marine sponge in the South China Sea.</title>
        <authorList>
            <person name="Li L."/>
        </authorList>
    </citation>
    <scope>NUCLEOTIDE SEQUENCE [LARGE SCALE GENOMIC DNA]</scope>
    <source>
        <strain evidence="3 4">LHW63015</strain>
    </source>
</reference>
<organism evidence="3 4">
    <name type="scientific">Spongiactinospora rosea</name>
    <dbReference type="NCBI Taxonomy" id="2248750"/>
    <lineage>
        <taxon>Bacteria</taxon>
        <taxon>Bacillati</taxon>
        <taxon>Actinomycetota</taxon>
        <taxon>Actinomycetes</taxon>
        <taxon>Streptosporangiales</taxon>
        <taxon>Streptosporangiaceae</taxon>
        <taxon>Spongiactinospora</taxon>
    </lineage>
</organism>
<dbReference type="InterPro" id="IPR013538">
    <property type="entry name" value="ASHA1/2-like_C"/>
</dbReference>
<accession>A0A366M7A1</accession>
<evidence type="ECO:0000313" key="4">
    <source>
        <dbReference type="Proteomes" id="UP000253303"/>
    </source>
</evidence>
<evidence type="ECO:0000313" key="3">
    <source>
        <dbReference type="EMBL" id="RBQ21474.1"/>
    </source>
</evidence>
<dbReference type="EMBL" id="QMEY01000001">
    <property type="protein sequence ID" value="RBQ21474.1"/>
    <property type="molecule type" value="Genomic_DNA"/>
</dbReference>
<gene>
    <name evidence="3" type="ORF">DP939_01820</name>
</gene>
<comment type="caution">
    <text evidence="3">The sequence shown here is derived from an EMBL/GenBank/DDBJ whole genome shotgun (WGS) entry which is preliminary data.</text>
</comment>
<evidence type="ECO:0000259" key="2">
    <source>
        <dbReference type="Pfam" id="PF08327"/>
    </source>
</evidence>
<dbReference type="AlphaFoldDB" id="A0A366M7A1"/>
<protein>
    <recommendedName>
        <fullName evidence="2">Activator of Hsp90 ATPase homologue 1/2-like C-terminal domain-containing protein</fullName>
    </recommendedName>
</protein>
<dbReference type="Pfam" id="PF08327">
    <property type="entry name" value="AHSA1"/>
    <property type="match status" value="1"/>
</dbReference>
<dbReference type="OrthoDB" id="9803476at2"/>
<keyword evidence="4" id="KW-1185">Reference proteome</keyword>
<dbReference type="Gene3D" id="3.30.530.20">
    <property type="match status" value="1"/>
</dbReference>
<name>A0A366M7A1_9ACTN</name>